<name>A0A7W9F0J3_9SPHN</name>
<proteinExistence type="predicted"/>
<dbReference type="AlphaFoldDB" id="A0A7W9F0J3"/>
<dbReference type="RefSeq" id="WP_157177299.1">
    <property type="nucleotide sequence ID" value="NZ_JACIJR010000002.1"/>
</dbReference>
<accession>A0A7W9F0J3</accession>
<organism evidence="1 2">
    <name type="scientific">Sphingomonas prati</name>
    <dbReference type="NCBI Taxonomy" id="1843237"/>
    <lineage>
        <taxon>Bacteria</taxon>
        <taxon>Pseudomonadati</taxon>
        <taxon>Pseudomonadota</taxon>
        <taxon>Alphaproteobacteria</taxon>
        <taxon>Sphingomonadales</taxon>
        <taxon>Sphingomonadaceae</taxon>
        <taxon>Sphingomonas</taxon>
    </lineage>
</organism>
<dbReference type="EMBL" id="JACIJR010000002">
    <property type="protein sequence ID" value="MBB5728283.1"/>
    <property type="molecule type" value="Genomic_DNA"/>
</dbReference>
<dbReference type="Proteomes" id="UP000546701">
    <property type="component" value="Unassembled WGS sequence"/>
</dbReference>
<evidence type="ECO:0000313" key="1">
    <source>
        <dbReference type="EMBL" id="MBB5728283.1"/>
    </source>
</evidence>
<comment type="caution">
    <text evidence="1">The sequence shown here is derived from an EMBL/GenBank/DDBJ whole genome shotgun (WGS) entry which is preliminary data.</text>
</comment>
<sequence length="126" mass="14335">MAPEQVVLIPSEIKRLLTPNVIDLDGFPDQLVPRFLDDKLGTWGFGEGSERGAPWPGRCLYPCYSCYLCYTTSPNTLKTAEIRAFAPVCEVVEICYRRCYRAATLGRRGRVQHRSDVEWGEIKRGH</sequence>
<protein>
    <submittedName>
        <fullName evidence="1">Uncharacterized protein</fullName>
    </submittedName>
</protein>
<keyword evidence="2" id="KW-1185">Reference proteome</keyword>
<reference evidence="1 2" key="1">
    <citation type="submission" date="2020-08" db="EMBL/GenBank/DDBJ databases">
        <title>Genomic Encyclopedia of Type Strains, Phase IV (KMG-IV): sequencing the most valuable type-strain genomes for metagenomic binning, comparative biology and taxonomic classification.</title>
        <authorList>
            <person name="Goeker M."/>
        </authorList>
    </citation>
    <scope>NUCLEOTIDE SEQUENCE [LARGE SCALE GENOMIC DNA]</scope>
    <source>
        <strain evidence="1 2">DSM 103336</strain>
    </source>
</reference>
<gene>
    <name evidence="1" type="ORF">FHS99_000753</name>
</gene>
<evidence type="ECO:0000313" key="2">
    <source>
        <dbReference type="Proteomes" id="UP000546701"/>
    </source>
</evidence>